<reference evidence="1" key="1">
    <citation type="submission" date="2021-06" db="EMBL/GenBank/DDBJ databases">
        <authorList>
            <person name="Kallberg Y."/>
            <person name="Tangrot J."/>
            <person name="Rosling A."/>
        </authorList>
    </citation>
    <scope>NUCLEOTIDE SEQUENCE</scope>
    <source>
        <strain evidence="1">UK204</strain>
    </source>
</reference>
<protein>
    <submittedName>
        <fullName evidence="1">3361_t:CDS:1</fullName>
    </submittedName>
</protein>
<evidence type="ECO:0000313" key="2">
    <source>
        <dbReference type="Proteomes" id="UP000789570"/>
    </source>
</evidence>
<gene>
    <name evidence="1" type="ORF">FCALED_LOCUS669</name>
</gene>
<dbReference type="Proteomes" id="UP000789570">
    <property type="component" value="Unassembled WGS sequence"/>
</dbReference>
<keyword evidence="2" id="KW-1185">Reference proteome</keyword>
<proteinExistence type="predicted"/>
<comment type="caution">
    <text evidence="1">The sequence shown here is derived from an EMBL/GenBank/DDBJ whole genome shotgun (WGS) entry which is preliminary data.</text>
</comment>
<dbReference type="EMBL" id="CAJVPQ010000069">
    <property type="protein sequence ID" value="CAG8442717.1"/>
    <property type="molecule type" value="Genomic_DNA"/>
</dbReference>
<organism evidence="1 2">
    <name type="scientific">Funneliformis caledonium</name>
    <dbReference type="NCBI Taxonomy" id="1117310"/>
    <lineage>
        <taxon>Eukaryota</taxon>
        <taxon>Fungi</taxon>
        <taxon>Fungi incertae sedis</taxon>
        <taxon>Mucoromycota</taxon>
        <taxon>Glomeromycotina</taxon>
        <taxon>Glomeromycetes</taxon>
        <taxon>Glomerales</taxon>
        <taxon>Glomeraceae</taxon>
        <taxon>Funneliformis</taxon>
    </lineage>
</organism>
<sequence length="57" mass="6738">MEKRTNHIKLPSDFERIPNKIATGKDFDREILDNFIRAYSLLISYIIDNNALEEAHF</sequence>
<accession>A0A9N8V418</accession>
<dbReference type="AlphaFoldDB" id="A0A9N8V418"/>
<name>A0A9N8V418_9GLOM</name>
<evidence type="ECO:0000313" key="1">
    <source>
        <dbReference type="EMBL" id="CAG8442717.1"/>
    </source>
</evidence>